<organism evidence="8 9">
    <name type="scientific">Babesia ovis</name>
    <dbReference type="NCBI Taxonomy" id="5869"/>
    <lineage>
        <taxon>Eukaryota</taxon>
        <taxon>Sar</taxon>
        <taxon>Alveolata</taxon>
        <taxon>Apicomplexa</taxon>
        <taxon>Aconoidasida</taxon>
        <taxon>Piroplasmida</taxon>
        <taxon>Babesiidae</taxon>
        <taxon>Babesia</taxon>
    </lineage>
</organism>
<accession>A0A9W5WV95</accession>
<dbReference type="InterPro" id="IPR014721">
    <property type="entry name" value="Ribsml_uS5_D2-typ_fold_subgr"/>
</dbReference>
<keyword evidence="9" id="KW-1185">Reference proteome</keyword>
<dbReference type="GO" id="GO:0003924">
    <property type="term" value="F:GTPase activity"/>
    <property type="evidence" value="ECO:0007669"/>
    <property type="project" value="InterPro"/>
</dbReference>
<dbReference type="GO" id="GO:0005525">
    <property type="term" value="F:GTP binding"/>
    <property type="evidence" value="ECO:0007669"/>
    <property type="project" value="UniProtKB-KW"/>
</dbReference>
<dbReference type="SUPFAM" id="SSF50447">
    <property type="entry name" value="Translation proteins"/>
    <property type="match status" value="1"/>
</dbReference>
<keyword evidence="4" id="KW-0342">GTP-binding</keyword>
<dbReference type="InterPro" id="IPR020568">
    <property type="entry name" value="Ribosomal_Su5_D2-typ_SF"/>
</dbReference>
<dbReference type="GO" id="GO:0030623">
    <property type="term" value="F:U5 snRNA binding"/>
    <property type="evidence" value="ECO:0007669"/>
    <property type="project" value="TreeGrafter"/>
</dbReference>
<keyword evidence="6" id="KW-0539">Nucleus</keyword>
<dbReference type="Gene3D" id="3.30.70.870">
    <property type="entry name" value="Elongation Factor G (Translational Gtpase), domain 3"/>
    <property type="match status" value="1"/>
</dbReference>
<evidence type="ECO:0000256" key="4">
    <source>
        <dbReference type="ARBA" id="ARBA00023134"/>
    </source>
</evidence>
<dbReference type="SUPFAM" id="SSF54980">
    <property type="entry name" value="EF-G C-terminal domain-like"/>
    <property type="match status" value="2"/>
</dbReference>
<dbReference type="GO" id="GO:0071007">
    <property type="term" value="C:U2-type catalytic step 2 spliceosome"/>
    <property type="evidence" value="ECO:0007669"/>
    <property type="project" value="TreeGrafter"/>
</dbReference>
<comment type="subcellular location">
    <subcellularLocation>
        <location evidence="1">Nucleus</location>
    </subcellularLocation>
</comment>
<dbReference type="Pfam" id="PF00679">
    <property type="entry name" value="EFG_C"/>
    <property type="match status" value="1"/>
</dbReference>
<dbReference type="GO" id="GO:0003746">
    <property type="term" value="F:translation elongation factor activity"/>
    <property type="evidence" value="ECO:0007669"/>
    <property type="project" value="UniProtKB-KW"/>
</dbReference>
<dbReference type="PANTHER" id="PTHR42908:SF6">
    <property type="entry name" value="116 KDA U5 SMALL NUCLEAR RIBONUCLEOPROTEIN COMPONENT"/>
    <property type="match status" value="1"/>
</dbReference>
<dbReference type="Gene3D" id="2.40.30.10">
    <property type="entry name" value="Translation factors"/>
    <property type="match status" value="1"/>
</dbReference>
<dbReference type="InterPro" id="IPR005517">
    <property type="entry name" value="Transl_elong_EFG/EF2_IV"/>
</dbReference>
<dbReference type="Gene3D" id="3.40.50.300">
    <property type="entry name" value="P-loop containing nucleotide triphosphate hydrolases"/>
    <property type="match status" value="1"/>
</dbReference>
<dbReference type="CDD" id="cd01683">
    <property type="entry name" value="EF2_IV_snRNP"/>
    <property type="match status" value="1"/>
</dbReference>
<dbReference type="Proteomes" id="UP001057455">
    <property type="component" value="Unassembled WGS sequence"/>
</dbReference>
<dbReference type="GO" id="GO:0000398">
    <property type="term" value="P:mRNA splicing, via spliceosome"/>
    <property type="evidence" value="ECO:0007669"/>
    <property type="project" value="TreeGrafter"/>
</dbReference>
<keyword evidence="3" id="KW-0547">Nucleotide-binding</keyword>
<dbReference type="Pfam" id="PF03144">
    <property type="entry name" value="GTP_EFTU_D2"/>
    <property type="match status" value="1"/>
</dbReference>
<sequence>MDQNLYDEFGNYIGPLLDEDGEGGIESDASDERDVVTENVTRIGPTDVVEHDPEVLDDGRFKDVEIFIQHEDTQTIDEPIVKSYQTRVERVSNIKRLDDDINAKSFDILEEKLPRNRFTFHFMTSLMKQPQFVRNVCICGDLHHGKTTLVDRLINYSRFPDPNEPEGFDTSFVRYTDTRLDEQAREMSIKATPISLVFQSETGNSSTDSTGVEGDVKESTKKVFKHKSYILNIFDTPGHINFIDEFIHAQSICDGCVVVVDVLVGRTTTVELMIKHCIKTRTKICVVLNCIDRLILEMRIPPNDAYLKMRHTIADLNEYIAQTCDLVGQPKIVLNPVEGNILFASAKYGIFFTLDSFARLYVKPDEVPTLARALWGNQYYNPKTQDFTNQEVVVNPGDDEDSGEMQLQHSFVAFILEPLYKIFSHVASDEREELTPILEQLGVALRSSDYRMDTTKILQKVFSIMFNDPTGFVNFVVANVPPPTETGKTMIDTLYTGERGTQICEGIEKCDPEAQLMIHIVKNYYRLDTNSFDIFGRVMSGTVKKGQRIKILGQGYTLDDDEDVQIRNVGALWISEGRYRVEVNSVPAGNWVLISGIDLCSNKTMTVTSADDVYGAEIFRIQTRMLAAEPVFKVAIEPLNPSELPRMVEGLRRIDRSYPAIKTRVEESGEHVVLGTGELYLDCALHDLRRLYGDLEVKISDPVVRFTETIMEQSATKCYSETQNQKNKLCFIAEPLEQGIASAIDEGIINASMPSGQMSSIFMEQYSWDILAARSIWCFGPDNSGPNILLDDVLPSNPVKGAIGTIKGAIIQGFNWACKEGPLVEEPFRNTKFKLIDAEIAEEPLMRSAGQIIPAARRAVYGSFLLSTPRLMEPVVYAEITCPADCVSSAYSILSRRRGHVLKDLPKPGTPFYEVHAYLPAIESFGFETDLRVHTHGQAFCITLFDHWNIVPGDPLDKSIVLKTLEPAPIPHLAREFMVKTRRRKGLAEDITINKYFDATMLQALGEELEQFY</sequence>
<dbReference type="PROSITE" id="PS51722">
    <property type="entry name" value="G_TR_2"/>
    <property type="match status" value="1"/>
</dbReference>
<gene>
    <name evidence="8" type="ORF">BaOVIS_021200</name>
</gene>
<dbReference type="InterPro" id="IPR035647">
    <property type="entry name" value="EFG_III/V"/>
</dbReference>
<dbReference type="PANTHER" id="PTHR42908">
    <property type="entry name" value="TRANSLATION ELONGATION FACTOR-RELATED"/>
    <property type="match status" value="1"/>
</dbReference>
<dbReference type="FunFam" id="3.30.70.240:FF:000004">
    <property type="entry name" value="116 kDa U5 small nuclear ribonucleoprotein"/>
    <property type="match status" value="1"/>
</dbReference>
<dbReference type="EMBL" id="BLIY01000017">
    <property type="protein sequence ID" value="GFE54716.1"/>
    <property type="molecule type" value="Genomic_DNA"/>
</dbReference>
<keyword evidence="8" id="KW-0648">Protein biosynthesis</keyword>
<dbReference type="SUPFAM" id="SSF52540">
    <property type="entry name" value="P-loop containing nucleoside triphosphate hydrolases"/>
    <property type="match status" value="1"/>
</dbReference>
<dbReference type="InterPro" id="IPR035655">
    <property type="entry name" value="U5-116kDa_C"/>
</dbReference>
<dbReference type="GO" id="GO:0046540">
    <property type="term" value="C:U4/U6 x U5 tri-snRNP complex"/>
    <property type="evidence" value="ECO:0007669"/>
    <property type="project" value="TreeGrafter"/>
</dbReference>
<evidence type="ECO:0000256" key="2">
    <source>
        <dbReference type="ARBA" id="ARBA00022664"/>
    </source>
</evidence>
<protein>
    <submittedName>
        <fullName evidence="8">Elongation factor 2 family protein</fullName>
    </submittedName>
</protein>
<evidence type="ECO:0000256" key="5">
    <source>
        <dbReference type="ARBA" id="ARBA00023187"/>
    </source>
</evidence>
<evidence type="ECO:0000256" key="3">
    <source>
        <dbReference type="ARBA" id="ARBA00022741"/>
    </source>
</evidence>
<feature type="domain" description="Tr-type G" evidence="7">
    <location>
        <begin position="131"/>
        <end position="369"/>
    </location>
</feature>
<dbReference type="FunFam" id="2.40.30.10:FF:000029">
    <property type="entry name" value="116 kDa U5 small nuclear ribonucleoprotein component"/>
    <property type="match status" value="1"/>
</dbReference>
<dbReference type="SMART" id="SM00889">
    <property type="entry name" value="EFG_IV"/>
    <property type="match status" value="1"/>
</dbReference>
<evidence type="ECO:0000256" key="6">
    <source>
        <dbReference type="ARBA" id="ARBA00023242"/>
    </source>
</evidence>
<dbReference type="InterPro" id="IPR000795">
    <property type="entry name" value="T_Tr_GTP-bd_dom"/>
</dbReference>
<dbReference type="AlphaFoldDB" id="A0A9W5WV95"/>
<dbReference type="CDD" id="cd04098">
    <property type="entry name" value="eEF2_C_snRNP"/>
    <property type="match status" value="1"/>
</dbReference>
<dbReference type="SUPFAM" id="SSF54211">
    <property type="entry name" value="Ribosomal protein S5 domain 2-like"/>
    <property type="match status" value="1"/>
</dbReference>
<keyword evidence="2" id="KW-0507">mRNA processing</keyword>
<dbReference type="FunFam" id="3.30.70.870:FF:000002">
    <property type="entry name" value="Translation elongation factor 2"/>
    <property type="match status" value="1"/>
</dbReference>
<dbReference type="InterPro" id="IPR041095">
    <property type="entry name" value="EFG_II"/>
</dbReference>
<keyword evidence="8" id="KW-0251">Elongation factor</keyword>
<proteinExistence type="predicted"/>
<dbReference type="OrthoDB" id="364892at2759"/>
<dbReference type="Pfam" id="PF14492">
    <property type="entry name" value="EFG_III"/>
    <property type="match status" value="1"/>
</dbReference>
<name>A0A9W5WV95_BABOV</name>
<reference evidence="8" key="1">
    <citation type="submission" date="2019-12" db="EMBL/GenBank/DDBJ databases">
        <title>Genome sequence of Babesia ovis.</title>
        <authorList>
            <person name="Yamagishi J."/>
            <person name="Sevinc F."/>
            <person name="Xuan X."/>
        </authorList>
    </citation>
    <scope>NUCLEOTIDE SEQUENCE</scope>
    <source>
        <strain evidence="8">Selcuk</strain>
    </source>
</reference>
<dbReference type="CDD" id="cd04090">
    <property type="entry name" value="EF2_II_snRNP"/>
    <property type="match status" value="1"/>
</dbReference>
<comment type="caution">
    <text evidence="8">The sequence shown here is derived from an EMBL/GenBank/DDBJ whole genome shotgun (WGS) entry which is preliminary data.</text>
</comment>
<dbReference type="FunFam" id="3.30.230.10:FF:000009">
    <property type="entry name" value="116 kDa U5 small nuclear ribonucleoprotein component"/>
    <property type="match status" value="1"/>
</dbReference>
<dbReference type="Pfam" id="PF03764">
    <property type="entry name" value="EFG_IV"/>
    <property type="match status" value="1"/>
</dbReference>
<evidence type="ECO:0000313" key="8">
    <source>
        <dbReference type="EMBL" id="GFE54716.1"/>
    </source>
</evidence>
<dbReference type="Pfam" id="PF00009">
    <property type="entry name" value="GTP_EFTU"/>
    <property type="match status" value="1"/>
</dbReference>
<dbReference type="InterPro" id="IPR009000">
    <property type="entry name" value="Transl_B-barrel_sf"/>
</dbReference>
<dbReference type="InterPro" id="IPR027417">
    <property type="entry name" value="P-loop_NTPase"/>
</dbReference>
<dbReference type="Gene3D" id="3.90.1430.10">
    <property type="entry name" value="Yeast translation eEF2 (G' domain)"/>
    <property type="match status" value="1"/>
</dbReference>
<keyword evidence="5" id="KW-0508">mRNA splicing</keyword>
<dbReference type="SMART" id="SM00838">
    <property type="entry name" value="EFG_C"/>
    <property type="match status" value="1"/>
</dbReference>
<evidence type="ECO:0000259" key="7">
    <source>
        <dbReference type="PROSITE" id="PS51722"/>
    </source>
</evidence>
<evidence type="ECO:0000256" key="1">
    <source>
        <dbReference type="ARBA" id="ARBA00004123"/>
    </source>
</evidence>
<dbReference type="Gene3D" id="3.30.230.10">
    <property type="match status" value="1"/>
</dbReference>
<dbReference type="InterPro" id="IPR004161">
    <property type="entry name" value="EFTu-like_2"/>
</dbReference>
<dbReference type="GO" id="GO:0005829">
    <property type="term" value="C:cytosol"/>
    <property type="evidence" value="ECO:0007669"/>
    <property type="project" value="TreeGrafter"/>
</dbReference>
<evidence type="ECO:0000313" key="9">
    <source>
        <dbReference type="Proteomes" id="UP001057455"/>
    </source>
</evidence>
<dbReference type="InterPro" id="IPR000640">
    <property type="entry name" value="EFG_V-like"/>
</dbReference>
<dbReference type="Gene3D" id="3.30.70.240">
    <property type="match status" value="1"/>
</dbReference>